<keyword evidence="2" id="KW-1185">Reference proteome</keyword>
<dbReference type="AlphaFoldDB" id="A0A8M1H6U0"/>
<sequence>MLAICKELQCFLPVSAWTHLEDASSQSQSERRKLTLTQLWTSGQEEMSANSSSNSSFSFFLKTCFDSRTTNFIYLSFSMANIALLLPLFVYTLVLGLRQRRRPSSSDFFTYNVLVLELLAMLGSCLYCFGAYAPDPVLALVGSSICSITSPAQTLFHVLTSVERYLAVVRPVTYLGLRRAGALRVRNASAGCVWLLCCALMACSMYWSYAFAAVALLLLVSSLAVVALSGFSILCVLNDGGPGQVGGARRRACHAVMAVMAALTLRLAGVLVCTVAFSSPQLTHAVCALGGAAVWLTLPCSLVLPLLLLQRAGKLPGCRRSTSSG</sequence>
<evidence type="ECO:0000313" key="2">
    <source>
        <dbReference type="Proteomes" id="UP000515150"/>
    </source>
</evidence>
<name>A0A8M1H6U0_BETSP</name>
<dbReference type="Proteomes" id="UP000515150">
    <property type="component" value="Chromosome 2"/>
</dbReference>
<accession>A0A8M1H6U0</accession>
<evidence type="ECO:0000256" key="1">
    <source>
        <dbReference type="SAM" id="Phobius"/>
    </source>
</evidence>
<feature type="transmembrane region" description="Helical" evidence="1">
    <location>
        <begin position="109"/>
        <end position="132"/>
    </location>
</feature>
<dbReference type="RefSeq" id="XP_040924117.2">
    <property type="nucleotide sequence ID" value="XM_041068183.2"/>
</dbReference>
<feature type="transmembrane region" description="Helical" evidence="1">
    <location>
        <begin position="72"/>
        <end position="97"/>
    </location>
</feature>
<evidence type="ECO:0000313" key="3">
    <source>
        <dbReference type="RefSeq" id="XP_040924117.2"/>
    </source>
</evidence>
<keyword evidence="1" id="KW-0472">Membrane</keyword>
<keyword evidence="1" id="KW-0812">Transmembrane</keyword>
<keyword evidence="1" id="KW-1133">Transmembrane helix</keyword>
<protein>
    <submittedName>
        <fullName evidence="3">Uncharacterized protein LOC114843846</fullName>
    </submittedName>
</protein>
<reference evidence="3" key="1">
    <citation type="submission" date="2025-08" db="UniProtKB">
        <authorList>
            <consortium name="RefSeq"/>
        </authorList>
    </citation>
    <scope>IDENTIFICATION</scope>
</reference>
<feature type="transmembrane region" description="Helical" evidence="1">
    <location>
        <begin position="258"/>
        <end position="277"/>
    </location>
</feature>
<dbReference type="Gene3D" id="1.20.1070.10">
    <property type="entry name" value="Rhodopsin 7-helix transmembrane proteins"/>
    <property type="match status" value="1"/>
</dbReference>
<proteinExistence type="predicted"/>
<feature type="transmembrane region" description="Helical" evidence="1">
    <location>
        <begin position="213"/>
        <end position="237"/>
    </location>
</feature>
<feature type="transmembrane region" description="Helical" evidence="1">
    <location>
        <begin position="188"/>
        <end position="207"/>
    </location>
</feature>
<gene>
    <name evidence="3" type="primary">LOC114843846</name>
</gene>
<dbReference type="SUPFAM" id="SSF81321">
    <property type="entry name" value="Family A G protein-coupled receptor-like"/>
    <property type="match status" value="1"/>
</dbReference>
<dbReference type="GeneID" id="114843846"/>
<dbReference type="KEGG" id="bspl:114843846"/>
<feature type="transmembrane region" description="Helical" evidence="1">
    <location>
        <begin position="283"/>
        <end position="309"/>
    </location>
</feature>
<organism evidence="2 3">
    <name type="scientific">Betta splendens</name>
    <name type="common">Siamese fighting fish</name>
    <dbReference type="NCBI Taxonomy" id="158456"/>
    <lineage>
        <taxon>Eukaryota</taxon>
        <taxon>Metazoa</taxon>
        <taxon>Chordata</taxon>
        <taxon>Craniata</taxon>
        <taxon>Vertebrata</taxon>
        <taxon>Euteleostomi</taxon>
        <taxon>Actinopterygii</taxon>
        <taxon>Neopterygii</taxon>
        <taxon>Teleostei</taxon>
        <taxon>Neoteleostei</taxon>
        <taxon>Acanthomorphata</taxon>
        <taxon>Anabantaria</taxon>
        <taxon>Anabantiformes</taxon>
        <taxon>Anabantoidei</taxon>
        <taxon>Osphronemidae</taxon>
        <taxon>Betta</taxon>
    </lineage>
</organism>
<dbReference type="OrthoDB" id="8938766at2759"/>